<feature type="region of interest" description="Disordered" evidence="1">
    <location>
        <begin position="1"/>
        <end position="20"/>
    </location>
</feature>
<feature type="region of interest" description="Disordered" evidence="1">
    <location>
        <begin position="34"/>
        <end position="104"/>
    </location>
</feature>
<dbReference type="EMBL" id="BX294147">
    <property type="protein sequence ID" value="CAD78633.1"/>
    <property type="molecule type" value="Genomic_DNA"/>
</dbReference>
<gene>
    <name evidence="2" type="ordered locus">RB8420</name>
</gene>
<dbReference type="KEGG" id="rba:RB8420"/>
<sequence length="153" mass="17029">MSSFSSRRAQDNPSIIAHPVTRLVTRLNCPALPRPESPSLSRSFHPELLTQTPPEPLVPIRLGRGRRLGSHRGAAKDGNRGSRNAHPERRRPHQTAPHRVKEPGRGNTLTLVVYDNSSTTIRMAQNHDLQSGQLHHAIRIPSSHYTGSLKAMR</sequence>
<dbReference type="InParanoid" id="Q7UFP9"/>
<evidence type="ECO:0000256" key="1">
    <source>
        <dbReference type="SAM" id="MobiDB-lite"/>
    </source>
</evidence>
<protein>
    <submittedName>
        <fullName evidence="2">Uncharacterized protein</fullName>
    </submittedName>
</protein>
<evidence type="ECO:0000313" key="2">
    <source>
        <dbReference type="EMBL" id="CAD78633.1"/>
    </source>
</evidence>
<dbReference type="HOGENOM" id="CLU_1711822_0_0_0"/>
<evidence type="ECO:0000313" key="3">
    <source>
        <dbReference type="Proteomes" id="UP000001025"/>
    </source>
</evidence>
<reference evidence="2 3" key="1">
    <citation type="journal article" date="2003" name="Proc. Natl. Acad. Sci. U.S.A.">
        <title>Complete genome sequence of the marine planctomycete Pirellula sp. strain 1.</title>
        <authorList>
            <person name="Gloeckner F.O."/>
            <person name="Kube M."/>
            <person name="Bauer M."/>
            <person name="Teeling H."/>
            <person name="Lombardot T."/>
            <person name="Ludwig W."/>
            <person name="Gade D."/>
            <person name="Beck A."/>
            <person name="Borzym K."/>
            <person name="Heitmann K."/>
            <person name="Rabus R."/>
            <person name="Schlesner H."/>
            <person name="Amann R."/>
            <person name="Reinhardt R."/>
        </authorList>
    </citation>
    <scope>NUCLEOTIDE SEQUENCE [LARGE SCALE GENOMIC DNA]</scope>
    <source>
        <strain evidence="3">DSM 10527 / NCIMB 13988 / SH1</strain>
    </source>
</reference>
<keyword evidence="3" id="KW-1185">Reference proteome</keyword>
<dbReference type="EnsemblBacteria" id="CAD78633">
    <property type="protein sequence ID" value="CAD78633"/>
    <property type="gene ID" value="RB8420"/>
</dbReference>
<dbReference type="AlphaFoldDB" id="Q7UFP9"/>
<feature type="compositionally biased region" description="Polar residues" evidence="1">
    <location>
        <begin position="1"/>
        <end position="13"/>
    </location>
</feature>
<feature type="compositionally biased region" description="Low complexity" evidence="1">
    <location>
        <begin position="37"/>
        <end position="62"/>
    </location>
</feature>
<name>Q7UFP9_RHOBA</name>
<dbReference type="Proteomes" id="UP000001025">
    <property type="component" value="Chromosome"/>
</dbReference>
<accession>Q7UFP9</accession>
<dbReference type="STRING" id="243090.RB8420"/>
<organism evidence="2 3">
    <name type="scientific">Rhodopirellula baltica (strain DSM 10527 / NCIMB 13988 / SH1)</name>
    <dbReference type="NCBI Taxonomy" id="243090"/>
    <lineage>
        <taxon>Bacteria</taxon>
        <taxon>Pseudomonadati</taxon>
        <taxon>Planctomycetota</taxon>
        <taxon>Planctomycetia</taxon>
        <taxon>Pirellulales</taxon>
        <taxon>Pirellulaceae</taxon>
        <taxon>Rhodopirellula</taxon>
    </lineage>
</organism>
<proteinExistence type="predicted"/>
<feature type="compositionally biased region" description="Basic residues" evidence="1">
    <location>
        <begin position="88"/>
        <end position="98"/>
    </location>
</feature>